<dbReference type="Gene3D" id="3.40.1550.10">
    <property type="entry name" value="CheC-like"/>
    <property type="match status" value="1"/>
</dbReference>
<proteinExistence type="predicted"/>
<reference evidence="3" key="1">
    <citation type="submission" date="2016-11" db="EMBL/GenBank/DDBJ databases">
        <authorList>
            <person name="Varghese N."/>
            <person name="Submissions S."/>
        </authorList>
    </citation>
    <scope>NUCLEOTIDE SEQUENCE [LARGE SCALE GENOMIC DNA]</scope>
    <source>
        <strain evidence="3">DSM 16785</strain>
    </source>
</reference>
<dbReference type="STRING" id="1122195.SAMN02745164_00697"/>
<sequence length="165" mass="18957">MERKKIIIGIKKSETVLRNLTGMDIIMEFDKLLISKLNNIINNKSYTLYQTAISKEKKWDFYFTMLSDEFLKFLALVEHYSQIDTIEAEDVLDSFLEIGNIICGNVISVLTSGHNEVKFAIPILLKSSEIKSLTVNAIKIKFEVKETDITGYLLFAFNEGDRNVY</sequence>
<dbReference type="Pfam" id="PF13690">
    <property type="entry name" value="CheX"/>
    <property type="match status" value="1"/>
</dbReference>
<organism evidence="3 4">
    <name type="scientific">Marinitoga hydrogenitolerans (strain DSM 16785 / JCM 12826 / AT1271)</name>
    <dbReference type="NCBI Taxonomy" id="1122195"/>
    <lineage>
        <taxon>Bacteria</taxon>
        <taxon>Thermotogati</taxon>
        <taxon>Thermotogota</taxon>
        <taxon>Thermotogae</taxon>
        <taxon>Petrotogales</taxon>
        <taxon>Petrotogaceae</taxon>
        <taxon>Marinitoga</taxon>
    </lineage>
</organism>
<dbReference type="InterPro" id="IPR028051">
    <property type="entry name" value="CheX-like_dom"/>
</dbReference>
<dbReference type="GO" id="GO:0006935">
    <property type="term" value="P:chemotaxis"/>
    <property type="evidence" value="ECO:0007669"/>
    <property type="project" value="UniProtKB-KW"/>
</dbReference>
<accession>A0A1M4UJF4</accession>
<dbReference type="AlphaFoldDB" id="A0A1M4UJF4"/>
<dbReference type="SUPFAM" id="SSF103039">
    <property type="entry name" value="CheC-like"/>
    <property type="match status" value="1"/>
</dbReference>
<evidence type="ECO:0000259" key="2">
    <source>
        <dbReference type="Pfam" id="PF13690"/>
    </source>
</evidence>
<feature type="domain" description="Chemotaxis phosphatase CheX-like" evidence="2">
    <location>
        <begin position="83"/>
        <end position="140"/>
    </location>
</feature>
<keyword evidence="1" id="KW-0145">Chemotaxis</keyword>
<protein>
    <submittedName>
        <fullName evidence="3">Chemotaxis phosphatase CheX</fullName>
    </submittedName>
</protein>
<name>A0A1M4UJF4_MARH1</name>
<dbReference type="Proteomes" id="UP000184334">
    <property type="component" value="Unassembled WGS sequence"/>
</dbReference>
<dbReference type="OrthoDB" id="9812187at2"/>
<comment type="caution">
    <text evidence="3">The sequence shown here is derived from an EMBL/GenBank/DDBJ whole genome shotgun (WGS) entry which is preliminary data.</text>
</comment>
<dbReference type="EMBL" id="FQUI01000007">
    <property type="protein sequence ID" value="SHE56795.1"/>
    <property type="molecule type" value="Genomic_DNA"/>
</dbReference>
<gene>
    <name evidence="3" type="ORF">SAMN02745164_00697</name>
</gene>
<dbReference type="RefSeq" id="WP_072863476.1">
    <property type="nucleotide sequence ID" value="NZ_FQUI01000007.1"/>
</dbReference>
<evidence type="ECO:0000256" key="1">
    <source>
        <dbReference type="ARBA" id="ARBA00022500"/>
    </source>
</evidence>
<dbReference type="InterPro" id="IPR028976">
    <property type="entry name" value="CheC-like_sf"/>
</dbReference>
<evidence type="ECO:0000313" key="4">
    <source>
        <dbReference type="Proteomes" id="UP000184334"/>
    </source>
</evidence>
<keyword evidence="4" id="KW-1185">Reference proteome</keyword>
<evidence type="ECO:0000313" key="3">
    <source>
        <dbReference type="EMBL" id="SHE56795.1"/>
    </source>
</evidence>